<protein>
    <submittedName>
        <fullName evidence="1">Uncharacterized protein</fullName>
    </submittedName>
</protein>
<evidence type="ECO:0000313" key="1">
    <source>
        <dbReference type="EMBL" id="QHU27625.1"/>
    </source>
</evidence>
<sequence length="1113" mass="130944">MTSLSEEKINKSLEEIYLQDNNKIIKWLDEIKKPENQKDGKIPGLFMKSLTKIKTDGEVYNLILQWIKDNRDKFADYDFTGVPDSTFVSLDNSNVIRKYQLRSWIPIDILKKYNISKNPNAVDYLKDYRDLIKWNYLSANPNAIELLREKAEEENKMERFDLSRMADYKKLDWKNLSANPGTVELLKQYRRNIKWDRLSENTNLEAIELLKEKIEKEGKMKESQLEKLKDEDKIDWNQLCLNAGAIEIIKANPKKINWRYLSKNPNPEAIELLKNKVEEENKMTSRKLINVFKERYIDWDVLSLNPAAIEILEENPKNILWKHLSENKNAVELLKKYPDNIDWNGLSLNPNPAAIELLEKNLAKINWIELSANPGAIELLEKYSDSDNIVWKFLIEENPNIFELVEVKSKTFETVEDIKRWCKDPEIHPLNGNEMPAMSRAYYDIYVRAYKIMKKNGTYSQKDITGLFPKNHLLFGDIDLIYYTCIEKNDPPTYFNICKYNNSSGSILYELLTEKMEFFDNEETVIDTEIEILRNRFSDRYGKHAQSNMETIYELIDAYKNDMVNSFLDTNYISAYDYPDIINQIKLINLKAYWFINFLEYNKMATGETVLEYLMENNDEFDSDNEWTTPIDIYNNYKAIIDDIDDCFNPESGIIENFGYKKLTPIDDPLDKYFEVYEKQLAEIRKPIYSQLIDLTTFKPKENVRYLNNAQFAEFKKERDKYDRAWKRYSDRQTLYETTRQGSSPKPPEKPTITLPWGTEHTIAKQIDPIHIRDEVVAKFREEYAKAQPIIDEYNRVKNMSYKALKKHIGESSSSSEKRMTEGNELLSMTREDIANNVLYDNTGRAAHAELADKCSESIDILTNEELDDENYPLSKLQLMARMKVYTRNKKNYRTECIYAPKLYNYLIQCINSNEPFINPVTKAKYTQENIEELMKVMRIINPKIEVPVFMKHSNDTKLELKYNTVAVNISDYGSNPSYGSTRILNFNRIYLSRTIAGSNYIVYEICHMPADIEVSGTFSTGSTDLTSNTMIVNIYKLFNEGRLLHNYLPPYNIRRPGTTNQYTYIKPQIHFNRILSLNNWLYVSDSDKTLITKEEFINRFKHYAQEVNNYTF</sequence>
<name>A0A6C0LC34_9ZZZZ</name>
<proteinExistence type="predicted"/>
<organism evidence="1">
    <name type="scientific">viral metagenome</name>
    <dbReference type="NCBI Taxonomy" id="1070528"/>
    <lineage>
        <taxon>unclassified sequences</taxon>
        <taxon>metagenomes</taxon>
        <taxon>organismal metagenomes</taxon>
    </lineage>
</organism>
<dbReference type="EMBL" id="MN740459">
    <property type="protein sequence ID" value="QHU27625.1"/>
    <property type="molecule type" value="Genomic_DNA"/>
</dbReference>
<dbReference type="AlphaFoldDB" id="A0A6C0LC34"/>
<accession>A0A6C0LC34</accession>
<reference evidence="1" key="1">
    <citation type="journal article" date="2020" name="Nature">
        <title>Giant virus diversity and host interactions through global metagenomics.</title>
        <authorList>
            <person name="Schulz F."/>
            <person name="Roux S."/>
            <person name="Paez-Espino D."/>
            <person name="Jungbluth S."/>
            <person name="Walsh D.A."/>
            <person name="Denef V.J."/>
            <person name="McMahon K.D."/>
            <person name="Konstantinidis K.T."/>
            <person name="Eloe-Fadrosh E.A."/>
            <person name="Kyrpides N.C."/>
            <person name="Woyke T."/>
        </authorList>
    </citation>
    <scope>NUCLEOTIDE SEQUENCE</scope>
    <source>
        <strain evidence="1">GVMAG-M-3300027769-26</strain>
    </source>
</reference>